<dbReference type="EMBL" id="LAZR01041937">
    <property type="protein sequence ID" value="KKL10739.1"/>
    <property type="molecule type" value="Genomic_DNA"/>
</dbReference>
<feature type="domain" description="Secretion system C-terminal sorting" evidence="1">
    <location>
        <begin position="35"/>
        <end position="116"/>
    </location>
</feature>
<comment type="caution">
    <text evidence="2">The sequence shown here is derived from an EMBL/GenBank/DDBJ whole genome shotgun (WGS) entry which is preliminary data.</text>
</comment>
<protein>
    <recommendedName>
        <fullName evidence="1">Secretion system C-terminal sorting domain-containing protein</fullName>
    </recommendedName>
</protein>
<dbReference type="InterPro" id="IPR026444">
    <property type="entry name" value="Secre_tail"/>
</dbReference>
<organism evidence="2">
    <name type="scientific">marine sediment metagenome</name>
    <dbReference type="NCBI Taxonomy" id="412755"/>
    <lineage>
        <taxon>unclassified sequences</taxon>
        <taxon>metagenomes</taxon>
        <taxon>ecological metagenomes</taxon>
    </lineage>
</organism>
<dbReference type="AlphaFoldDB" id="A0A0F9AMC2"/>
<dbReference type="Gene3D" id="2.60.40.4070">
    <property type="match status" value="1"/>
</dbReference>
<name>A0A0F9AMC2_9ZZZZ</name>
<evidence type="ECO:0000259" key="1">
    <source>
        <dbReference type="Pfam" id="PF18962"/>
    </source>
</evidence>
<gene>
    <name evidence="2" type="ORF">LCGC14_2552810</name>
</gene>
<sequence length="118" mass="12971">MDNIPDKTLEEAAASTKDMHLATSVHRINEMLTGVYPNPSNGPTMISFKLERQATVELSLYNMSAQLIYSTKVDKPAGAHTIYWDGKSNTGIDIYSGYYILKLTAGQASSTKKLVIVK</sequence>
<evidence type="ECO:0000313" key="2">
    <source>
        <dbReference type="EMBL" id="KKL10739.1"/>
    </source>
</evidence>
<accession>A0A0F9AMC2</accession>
<reference evidence="2" key="1">
    <citation type="journal article" date="2015" name="Nature">
        <title>Complex archaea that bridge the gap between prokaryotes and eukaryotes.</title>
        <authorList>
            <person name="Spang A."/>
            <person name="Saw J.H."/>
            <person name="Jorgensen S.L."/>
            <person name="Zaremba-Niedzwiedzka K."/>
            <person name="Martijn J."/>
            <person name="Lind A.E."/>
            <person name="van Eijk R."/>
            <person name="Schleper C."/>
            <person name="Guy L."/>
            <person name="Ettema T.J."/>
        </authorList>
    </citation>
    <scope>NUCLEOTIDE SEQUENCE</scope>
</reference>
<dbReference type="NCBIfam" id="TIGR04183">
    <property type="entry name" value="Por_Secre_tail"/>
    <property type="match status" value="1"/>
</dbReference>
<proteinExistence type="predicted"/>
<dbReference type="Pfam" id="PF18962">
    <property type="entry name" value="Por_Secre_tail"/>
    <property type="match status" value="1"/>
</dbReference>